<protein>
    <submittedName>
        <fullName evidence="2">Uncharacterized protein</fullName>
    </submittedName>
</protein>
<dbReference type="AlphaFoldDB" id="A0A197JF08"/>
<name>A0A197JF08_9FUNG</name>
<reference evidence="2 3" key="1">
    <citation type="submission" date="2016-05" db="EMBL/GenBank/DDBJ databases">
        <title>Genome sequencing reveals origins of a unique bacterial endosymbiosis in the earliest lineages of terrestrial Fungi.</title>
        <authorList>
            <consortium name="DOE Joint Genome Institute"/>
            <person name="Uehling J."/>
            <person name="Gryganskyi A."/>
            <person name="Hameed K."/>
            <person name="Tschaplinski T."/>
            <person name="Misztal P."/>
            <person name="Wu S."/>
            <person name="Desiro A."/>
            <person name="Vande Pol N."/>
            <person name="Du Z.-Y."/>
            <person name="Zienkiewicz A."/>
            <person name="Zienkiewicz K."/>
            <person name="Morin E."/>
            <person name="Tisserant E."/>
            <person name="Splivallo R."/>
            <person name="Hainaut M."/>
            <person name="Henrissat B."/>
            <person name="Ohm R."/>
            <person name="Kuo A."/>
            <person name="Yan J."/>
            <person name="Lipzen A."/>
            <person name="Nolan M."/>
            <person name="Labutti K."/>
            <person name="Barry K."/>
            <person name="Goldstein A."/>
            <person name="Labbe J."/>
            <person name="Schadt C."/>
            <person name="Tuskan G."/>
            <person name="Grigoriev I."/>
            <person name="Martin F."/>
            <person name="Vilgalys R."/>
            <person name="Bonito G."/>
        </authorList>
    </citation>
    <scope>NUCLEOTIDE SEQUENCE [LARGE SCALE GENOMIC DNA]</scope>
    <source>
        <strain evidence="2 3">AG-77</strain>
    </source>
</reference>
<dbReference type="EMBL" id="KV442110">
    <property type="protein sequence ID" value="OAQ23747.1"/>
    <property type="molecule type" value="Genomic_DNA"/>
</dbReference>
<feature type="compositionally biased region" description="Polar residues" evidence="1">
    <location>
        <begin position="22"/>
        <end position="40"/>
    </location>
</feature>
<sequence>MARPQCIKFKAFQSPPPKGVQKRSQQNTPTRNSPTPLHSTASPMRLAALSNIALGLTVGVPFPVSPVPATPSPVSPSPLPVCSTPPSVSAPPMLPPTTTPQRKANFTALNFHMEMFATTGAGAAISTSSPAPTPRRRTAEEHRVAQVLDALDITGFSLNKFLVAITNSKDKDIMKAATQFYSHGGPAAVVRSWGAALRNKSYDYSFIDGAVDVISGRVQTDLNRIANKKAFSHPATSISRKKIHDFSMDRLKYTFETTAPTLTLVLEGLIPPKKSPAKKSTSISTENAQDAQNSCDSTDIQEPVETLPPRDDTNAPLSPTQAMSSEEEEEEEEEELEFSELDSDLGSDSGLESDWGTDSGSDSGSDSNLGSVGSAKLDTDLDFATSTSASDGDDVDSTNLLNRLGVWIPTRRRTFVQMKKDHGWMMKRLTTHSQNKPSAQEHVVQELSVQGLSVQELSVQEPSD</sequence>
<feature type="compositionally biased region" description="Polar residues" evidence="1">
    <location>
        <begin position="286"/>
        <end position="300"/>
    </location>
</feature>
<accession>A0A197JF08</accession>
<proteinExistence type="predicted"/>
<dbReference type="Proteomes" id="UP000078512">
    <property type="component" value="Unassembled WGS sequence"/>
</dbReference>
<feature type="region of interest" description="Disordered" evidence="1">
    <location>
        <begin position="1"/>
        <end position="40"/>
    </location>
</feature>
<dbReference type="OrthoDB" id="2473174at2759"/>
<gene>
    <name evidence="2" type="ORF">K457DRAFT_36357</name>
</gene>
<evidence type="ECO:0000313" key="3">
    <source>
        <dbReference type="Proteomes" id="UP000078512"/>
    </source>
</evidence>
<organism evidence="2 3">
    <name type="scientific">Linnemannia elongata AG-77</name>
    <dbReference type="NCBI Taxonomy" id="1314771"/>
    <lineage>
        <taxon>Eukaryota</taxon>
        <taxon>Fungi</taxon>
        <taxon>Fungi incertae sedis</taxon>
        <taxon>Mucoromycota</taxon>
        <taxon>Mortierellomycotina</taxon>
        <taxon>Mortierellomycetes</taxon>
        <taxon>Mortierellales</taxon>
        <taxon>Mortierellaceae</taxon>
        <taxon>Linnemannia</taxon>
    </lineage>
</organism>
<feature type="compositionally biased region" description="Low complexity" evidence="1">
    <location>
        <begin position="346"/>
        <end position="374"/>
    </location>
</feature>
<evidence type="ECO:0000256" key="1">
    <source>
        <dbReference type="SAM" id="MobiDB-lite"/>
    </source>
</evidence>
<feature type="compositionally biased region" description="Acidic residues" evidence="1">
    <location>
        <begin position="325"/>
        <end position="345"/>
    </location>
</feature>
<feature type="region of interest" description="Disordered" evidence="1">
    <location>
        <begin position="271"/>
        <end position="375"/>
    </location>
</feature>
<evidence type="ECO:0000313" key="2">
    <source>
        <dbReference type="EMBL" id="OAQ23747.1"/>
    </source>
</evidence>
<keyword evidence="3" id="KW-1185">Reference proteome</keyword>